<keyword evidence="3" id="KW-1185">Reference proteome</keyword>
<feature type="compositionally biased region" description="Basic and acidic residues" evidence="1">
    <location>
        <begin position="99"/>
        <end position="109"/>
    </location>
</feature>
<organism evidence="2 3">
    <name type="scientific">Abeliophyllum distichum</name>
    <dbReference type="NCBI Taxonomy" id="126358"/>
    <lineage>
        <taxon>Eukaryota</taxon>
        <taxon>Viridiplantae</taxon>
        <taxon>Streptophyta</taxon>
        <taxon>Embryophyta</taxon>
        <taxon>Tracheophyta</taxon>
        <taxon>Spermatophyta</taxon>
        <taxon>Magnoliopsida</taxon>
        <taxon>eudicotyledons</taxon>
        <taxon>Gunneridae</taxon>
        <taxon>Pentapetalae</taxon>
        <taxon>asterids</taxon>
        <taxon>lamiids</taxon>
        <taxon>Lamiales</taxon>
        <taxon>Oleaceae</taxon>
        <taxon>Forsythieae</taxon>
        <taxon>Abeliophyllum</taxon>
    </lineage>
</organism>
<name>A0ABD1PCA3_9LAMI</name>
<reference evidence="3" key="1">
    <citation type="submission" date="2024-07" db="EMBL/GenBank/DDBJ databases">
        <title>Two chromosome-level genome assemblies of Korean endemic species Abeliophyllum distichum and Forsythia ovata (Oleaceae).</title>
        <authorList>
            <person name="Jang H."/>
        </authorList>
    </citation>
    <scope>NUCLEOTIDE SEQUENCE [LARGE SCALE GENOMIC DNA]</scope>
</reference>
<protein>
    <recommendedName>
        <fullName evidence="4">Membrane-associated kinase regulator 2</fullName>
    </recommendedName>
</protein>
<dbReference type="Proteomes" id="UP001604336">
    <property type="component" value="Unassembled WGS sequence"/>
</dbReference>
<dbReference type="PANTHER" id="PTHR33929">
    <property type="entry name" value="MEMBRANE-ASSOCIATED KINASE REGULATOR 2-RELATED"/>
    <property type="match status" value="1"/>
</dbReference>
<proteinExistence type="predicted"/>
<feature type="compositionally biased region" description="Polar residues" evidence="1">
    <location>
        <begin position="81"/>
        <end position="92"/>
    </location>
</feature>
<evidence type="ECO:0000256" key="1">
    <source>
        <dbReference type="SAM" id="MobiDB-lite"/>
    </source>
</evidence>
<feature type="region of interest" description="Disordered" evidence="1">
    <location>
        <begin position="81"/>
        <end position="109"/>
    </location>
</feature>
<sequence>MTALINLSPMKFSESSRVGSFKIVTKHLGKSRSASAVVGLSSSPISRRDGSLMQQHKDGIQGAILHCKKSYNVSLKEFSQLSGSASDPSNQKPIHPRRNSWEEQKRCII</sequence>
<evidence type="ECO:0000313" key="3">
    <source>
        <dbReference type="Proteomes" id="UP001604336"/>
    </source>
</evidence>
<evidence type="ECO:0008006" key="4">
    <source>
        <dbReference type="Google" id="ProtNLM"/>
    </source>
</evidence>
<dbReference type="PANTHER" id="PTHR33929:SF10">
    <property type="entry name" value="MEMBRANE-ASSOCIATED KINASE REGULATOR 2-RELATED"/>
    <property type="match status" value="1"/>
</dbReference>
<dbReference type="EMBL" id="JBFOLK010000014">
    <property type="protein sequence ID" value="KAL2461521.1"/>
    <property type="molecule type" value="Genomic_DNA"/>
</dbReference>
<accession>A0ABD1PCA3</accession>
<gene>
    <name evidence="2" type="ORF">Adt_44941</name>
</gene>
<comment type="caution">
    <text evidence="2">The sequence shown here is derived from an EMBL/GenBank/DDBJ whole genome shotgun (WGS) entry which is preliminary data.</text>
</comment>
<dbReference type="AlphaFoldDB" id="A0ABD1PCA3"/>
<evidence type="ECO:0000313" key="2">
    <source>
        <dbReference type="EMBL" id="KAL2461521.1"/>
    </source>
</evidence>
<dbReference type="InterPro" id="IPR039619">
    <property type="entry name" value="MAKR2/5"/>
</dbReference>